<dbReference type="EMBL" id="GGEC01081729">
    <property type="protein sequence ID" value="MBX62213.1"/>
    <property type="molecule type" value="Transcribed_RNA"/>
</dbReference>
<protein>
    <submittedName>
        <fullName evidence="2">Uncharacterized protein</fullName>
    </submittedName>
</protein>
<evidence type="ECO:0000313" key="2">
    <source>
        <dbReference type="EMBL" id="MBX62213.1"/>
    </source>
</evidence>
<feature type="compositionally biased region" description="Polar residues" evidence="1">
    <location>
        <begin position="13"/>
        <end position="38"/>
    </location>
</feature>
<reference evidence="2" key="1">
    <citation type="submission" date="2018-02" db="EMBL/GenBank/DDBJ databases">
        <title>Rhizophora mucronata_Transcriptome.</title>
        <authorList>
            <person name="Meera S.P."/>
            <person name="Sreeshan A."/>
            <person name="Augustine A."/>
        </authorList>
    </citation>
    <scope>NUCLEOTIDE SEQUENCE</scope>
    <source>
        <tissue evidence="2">Leaf</tissue>
    </source>
</reference>
<accession>A0A2P2Q5G5</accession>
<dbReference type="AlphaFoldDB" id="A0A2P2Q5G5"/>
<proteinExistence type="predicted"/>
<organism evidence="2">
    <name type="scientific">Rhizophora mucronata</name>
    <name type="common">Asiatic mangrove</name>
    <dbReference type="NCBI Taxonomy" id="61149"/>
    <lineage>
        <taxon>Eukaryota</taxon>
        <taxon>Viridiplantae</taxon>
        <taxon>Streptophyta</taxon>
        <taxon>Embryophyta</taxon>
        <taxon>Tracheophyta</taxon>
        <taxon>Spermatophyta</taxon>
        <taxon>Magnoliopsida</taxon>
        <taxon>eudicotyledons</taxon>
        <taxon>Gunneridae</taxon>
        <taxon>Pentapetalae</taxon>
        <taxon>rosids</taxon>
        <taxon>fabids</taxon>
        <taxon>Malpighiales</taxon>
        <taxon>Rhizophoraceae</taxon>
        <taxon>Rhizophora</taxon>
    </lineage>
</organism>
<sequence>MLHNKEEQHIHTEQFSQQSAPKELLSAQNDSSPLFSSR</sequence>
<name>A0A2P2Q5G5_RHIMU</name>
<feature type="compositionally biased region" description="Basic and acidic residues" evidence="1">
    <location>
        <begin position="1"/>
        <end position="12"/>
    </location>
</feature>
<evidence type="ECO:0000256" key="1">
    <source>
        <dbReference type="SAM" id="MobiDB-lite"/>
    </source>
</evidence>
<feature type="region of interest" description="Disordered" evidence="1">
    <location>
        <begin position="1"/>
        <end position="38"/>
    </location>
</feature>